<organism evidence="1 2">
    <name type="scientific">Tepidicaulis marinus</name>
    <dbReference type="NCBI Taxonomy" id="1333998"/>
    <lineage>
        <taxon>Bacteria</taxon>
        <taxon>Pseudomonadati</taxon>
        <taxon>Pseudomonadota</taxon>
        <taxon>Alphaproteobacteria</taxon>
        <taxon>Hyphomicrobiales</taxon>
        <taxon>Parvibaculaceae</taxon>
        <taxon>Tepidicaulis</taxon>
    </lineage>
</organism>
<dbReference type="AlphaFoldDB" id="A0A081BBG9"/>
<protein>
    <submittedName>
        <fullName evidence="1">Uncharacterized protein</fullName>
    </submittedName>
</protein>
<dbReference type="Proteomes" id="UP000028702">
    <property type="component" value="Unassembled WGS sequence"/>
</dbReference>
<dbReference type="EMBL" id="BBIO01000009">
    <property type="protein sequence ID" value="GAK45387.1"/>
    <property type="molecule type" value="Genomic_DNA"/>
</dbReference>
<sequence>MTPVFQRLKIGAADAQAFGNLRQILAAFQPGRAQLVAHPLHRGAARLGHIVANVAKLEPAAASFLLSI</sequence>
<evidence type="ECO:0000313" key="1">
    <source>
        <dbReference type="EMBL" id="GAK45387.1"/>
    </source>
</evidence>
<keyword evidence="2" id="KW-1185">Reference proteome</keyword>
<gene>
    <name evidence="1" type="ORF">M2A_1886</name>
</gene>
<proteinExistence type="predicted"/>
<accession>A0A081BBG9</accession>
<comment type="caution">
    <text evidence="1">The sequence shown here is derived from an EMBL/GenBank/DDBJ whole genome shotgun (WGS) entry which is preliminary data.</text>
</comment>
<name>A0A081BBG9_9HYPH</name>
<reference evidence="1 2" key="1">
    <citation type="submission" date="2014-07" db="EMBL/GenBank/DDBJ databases">
        <title>Tepidicaulis marinum gen. nov., sp. nov., a novel marine bacterium denitrifying nitrate to nitrous oxide strictly under microaerobic conditions.</title>
        <authorList>
            <person name="Takeuchi M."/>
            <person name="Yamagishi T."/>
            <person name="Kamagata Y."/>
            <person name="Oshima K."/>
            <person name="Hattori M."/>
            <person name="Katayama T."/>
            <person name="Hanada S."/>
            <person name="Tamaki H."/>
            <person name="Marumo K."/>
            <person name="Maeda H."/>
            <person name="Nedachi M."/>
            <person name="Iwasaki W."/>
            <person name="Suwa Y."/>
            <person name="Sakata S."/>
        </authorList>
    </citation>
    <scope>NUCLEOTIDE SEQUENCE [LARGE SCALE GENOMIC DNA]</scope>
    <source>
        <strain evidence="1 2">MA2</strain>
    </source>
</reference>
<evidence type="ECO:0000313" key="2">
    <source>
        <dbReference type="Proteomes" id="UP000028702"/>
    </source>
</evidence>